<proteinExistence type="predicted"/>
<evidence type="ECO:0000256" key="1">
    <source>
        <dbReference type="ARBA" id="ARBA00004651"/>
    </source>
</evidence>
<keyword evidence="7" id="KW-0325">Glycoprotein</keyword>
<dbReference type="AlphaFoldDB" id="A0ABD2N4D3"/>
<keyword evidence="3 8" id="KW-0812">Transmembrane</keyword>
<dbReference type="EMBL" id="JABFTP020000062">
    <property type="protein sequence ID" value="KAL3273583.1"/>
    <property type="molecule type" value="Genomic_DNA"/>
</dbReference>
<evidence type="ECO:0000256" key="6">
    <source>
        <dbReference type="ARBA" id="ARBA00023170"/>
    </source>
</evidence>
<evidence type="ECO:0000256" key="2">
    <source>
        <dbReference type="ARBA" id="ARBA00022475"/>
    </source>
</evidence>
<evidence type="ECO:0000313" key="9">
    <source>
        <dbReference type="EMBL" id="KAL3273583.1"/>
    </source>
</evidence>
<protein>
    <submittedName>
        <fullName evidence="9">Uncharacterized protein</fullName>
    </submittedName>
</protein>
<feature type="transmembrane region" description="Helical" evidence="8">
    <location>
        <begin position="200"/>
        <end position="219"/>
    </location>
</feature>
<reference evidence="9 10" key="1">
    <citation type="journal article" date="2021" name="BMC Biol.">
        <title>Horizontally acquired antibacterial genes associated with adaptive radiation of ladybird beetles.</title>
        <authorList>
            <person name="Li H.S."/>
            <person name="Tang X.F."/>
            <person name="Huang Y.H."/>
            <person name="Xu Z.Y."/>
            <person name="Chen M.L."/>
            <person name="Du X.Y."/>
            <person name="Qiu B.Y."/>
            <person name="Chen P.T."/>
            <person name="Zhang W."/>
            <person name="Slipinski A."/>
            <person name="Escalona H.E."/>
            <person name="Waterhouse R.M."/>
            <person name="Zwick A."/>
            <person name="Pang H."/>
        </authorList>
    </citation>
    <scope>NUCLEOTIDE SEQUENCE [LARGE SCALE GENOMIC DNA]</scope>
    <source>
        <strain evidence="9">SYSU2018</strain>
    </source>
</reference>
<dbReference type="Proteomes" id="UP001516400">
    <property type="component" value="Unassembled WGS sequence"/>
</dbReference>
<evidence type="ECO:0000256" key="5">
    <source>
        <dbReference type="ARBA" id="ARBA00023136"/>
    </source>
</evidence>
<comment type="caution">
    <text evidence="9">The sequence shown here is derived from an EMBL/GenBank/DDBJ whole genome shotgun (WGS) entry which is preliminary data.</text>
</comment>
<evidence type="ECO:0000256" key="8">
    <source>
        <dbReference type="SAM" id="Phobius"/>
    </source>
</evidence>
<sequence>MRIDFSTEVVSDFPPEKPQLYIIENLSKEKENAFLKGLRNRNESFNARGKYLFIVEEFEEVFLRKIANHFLLNAVFINSNSMKIATYYPYKTGIINDNEVLFEEVGICENGNISLNINNSKGLFSYEIPWNWENSIIHVMYHYHDVYSMCDNCEEPGIEIELFDTLSKRRNVWRQFLKVVVINLCAFLEQARKPENKVKFNSFVIACIIFLAFFMNIFFKSKLTYLLNGLNYEDGIDALEDAIDDDMDLGIEEVYVIMFNDSQEMSEYLEEHLQICDYDSLKCANRCAFERDMIAMQSTTKIIHASDIYFNEDTGLWLINGLLPPVLFKPIVAAFPMGHPMFEFYNHYLYRAVETGMIEKILHKYYDDYFEITQPTLTATKRLNWEHMVAPLFVWTIGNLLSLIVFILERSGHLDKIYILLKQDS</sequence>
<evidence type="ECO:0000256" key="3">
    <source>
        <dbReference type="ARBA" id="ARBA00022692"/>
    </source>
</evidence>
<dbReference type="PANTHER" id="PTHR42643">
    <property type="entry name" value="IONOTROPIC RECEPTOR 20A-RELATED"/>
    <property type="match status" value="1"/>
</dbReference>
<comment type="subcellular location">
    <subcellularLocation>
        <location evidence="1">Cell membrane</location>
        <topology evidence="1">Multi-pass membrane protein</topology>
    </subcellularLocation>
</comment>
<dbReference type="GO" id="GO:0005886">
    <property type="term" value="C:plasma membrane"/>
    <property type="evidence" value="ECO:0007669"/>
    <property type="project" value="UniProtKB-SubCell"/>
</dbReference>
<evidence type="ECO:0000313" key="10">
    <source>
        <dbReference type="Proteomes" id="UP001516400"/>
    </source>
</evidence>
<evidence type="ECO:0000256" key="4">
    <source>
        <dbReference type="ARBA" id="ARBA00022989"/>
    </source>
</evidence>
<accession>A0ABD2N4D3</accession>
<keyword evidence="10" id="KW-1185">Reference proteome</keyword>
<keyword evidence="2" id="KW-1003">Cell membrane</keyword>
<keyword evidence="5 8" id="KW-0472">Membrane</keyword>
<keyword evidence="6" id="KW-0675">Receptor</keyword>
<evidence type="ECO:0000256" key="7">
    <source>
        <dbReference type="ARBA" id="ARBA00023180"/>
    </source>
</evidence>
<gene>
    <name evidence="9" type="ORF">HHI36_015017</name>
</gene>
<dbReference type="PANTHER" id="PTHR42643:SF30">
    <property type="entry name" value="IONOTROPIC RECEPTOR 40A-RELATED"/>
    <property type="match status" value="1"/>
</dbReference>
<keyword evidence="4 8" id="KW-1133">Transmembrane helix</keyword>
<feature type="transmembrane region" description="Helical" evidence="8">
    <location>
        <begin position="388"/>
        <end position="408"/>
    </location>
</feature>
<name>A0ABD2N4D3_9CUCU</name>
<organism evidence="9 10">
    <name type="scientific">Cryptolaemus montrouzieri</name>
    <dbReference type="NCBI Taxonomy" id="559131"/>
    <lineage>
        <taxon>Eukaryota</taxon>
        <taxon>Metazoa</taxon>
        <taxon>Ecdysozoa</taxon>
        <taxon>Arthropoda</taxon>
        <taxon>Hexapoda</taxon>
        <taxon>Insecta</taxon>
        <taxon>Pterygota</taxon>
        <taxon>Neoptera</taxon>
        <taxon>Endopterygota</taxon>
        <taxon>Coleoptera</taxon>
        <taxon>Polyphaga</taxon>
        <taxon>Cucujiformia</taxon>
        <taxon>Coccinelloidea</taxon>
        <taxon>Coccinellidae</taxon>
        <taxon>Scymninae</taxon>
        <taxon>Scymnini</taxon>
        <taxon>Cryptolaemus</taxon>
    </lineage>
</organism>
<dbReference type="InterPro" id="IPR052192">
    <property type="entry name" value="Insect_Ionotropic_Sensory_Rcpt"/>
</dbReference>